<keyword evidence="4 10" id="KW-0808">Transferase</keyword>
<dbReference type="EMBL" id="CADCVE010000001">
    <property type="protein sequence ID" value="CAA9432140.1"/>
    <property type="molecule type" value="Genomic_DNA"/>
</dbReference>
<dbReference type="EC" id="3.5.4.10" evidence="10"/>
<dbReference type="GO" id="GO:0003937">
    <property type="term" value="F:IMP cyclohydrolase activity"/>
    <property type="evidence" value="ECO:0007669"/>
    <property type="project" value="UniProtKB-UniRule"/>
</dbReference>
<reference evidence="12" key="1">
    <citation type="submission" date="2020-02" db="EMBL/GenBank/DDBJ databases">
        <authorList>
            <person name="Meier V. D."/>
        </authorList>
    </citation>
    <scope>NUCLEOTIDE SEQUENCE</scope>
    <source>
        <strain evidence="12">AVDCRST_MAG28</strain>
    </source>
</reference>
<comment type="pathway">
    <text evidence="2 10">Purine metabolism; IMP biosynthesis via de novo pathway; 5-formamido-1-(5-phospho-D-ribosyl)imidazole-4-carboxamide from 5-amino-1-(5-phospho-D-ribosyl)imidazole-4-carboxamide (10-formyl THF route): step 1/1.</text>
</comment>
<dbReference type="InterPro" id="IPR016193">
    <property type="entry name" value="Cytidine_deaminase-like"/>
</dbReference>
<evidence type="ECO:0000259" key="11">
    <source>
        <dbReference type="PROSITE" id="PS51855"/>
    </source>
</evidence>
<gene>
    <name evidence="10" type="primary">purH</name>
    <name evidence="12" type="ORF">AVDCRST_MAG28-1531</name>
</gene>
<keyword evidence="6 10" id="KW-0378">Hydrolase</keyword>
<dbReference type="CDD" id="cd01421">
    <property type="entry name" value="IMPCH"/>
    <property type="match status" value="1"/>
</dbReference>
<dbReference type="InterPro" id="IPR002695">
    <property type="entry name" value="PurH-like"/>
</dbReference>
<accession>A0A6J4Q6V8</accession>
<dbReference type="SMART" id="SM00851">
    <property type="entry name" value="MGS"/>
    <property type="match status" value="1"/>
</dbReference>
<evidence type="ECO:0000256" key="3">
    <source>
        <dbReference type="ARBA" id="ARBA00007667"/>
    </source>
</evidence>
<dbReference type="Gene3D" id="3.40.140.20">
    <property type="match status" value="2"/>
</dbReference>
<protein>
    <recommendedName>
        <fullName evidence="10">Bifunctional purine biosynthesis protein PurH</fullName>
    </recommendedName>
    <domain>
        <recommendedName>
            <fullName evidence="10">Phosphoribosylaminoimidazolecarboxamide formyltransferase</fullName>
            <ecNumber evidence="10">2.1.2.3</ecNumber>
        </recommendedName>
        <alternativeName>
            <fullName evidence="10">AICAR transformylase</fullName>
        </alternativeName>
    </domain>
    <domain>
        <recommendedName>
            <fullName evidence="10">IMP cyclohydrolase</fullName>
            <ecNumber evidence="10">3.5.4.10</ecNumber>
        </recommendedName>
        <alternativeName>
            <fullName evidence="10">ATIC</fullName>
        </alternativeName>
        <alternativeName>
            <fullName evidence="10">IMP synthase</fullName>
        </alternativeName>
        <alternativeName>
            <fullName evidence="10">Inosinicase</fullName>
        </alternativeName>
    </domain>
</protein>
<dbReference type="HAMAP" id="MF_00139">
    <property type="entry name" value="PurH"/>
    <property type="match status" value="1"/>
</dbReference>
<dbReference type="FunFam" id="3.40.50.1380:FF:000001">
    <property type="entry name" value="Bifunctional purine biosynthesis protein PurH"/>
    <property type="match status" value="1"/>
</dbReference>
<dbReference type="GO" id="GO:0005829">
    <property type="term" value="C:cytosol"/>
    <property type="evidence" value="ECO:0007669"/>
    <property type="project" value="TreeGrafter"/>
</dbReference>
<comment type="catalytic activity">
    <reaction evidence="8 10">
        <text>(6R)-10-formyltetrahydrofolate + 5-amino-1-(5-phospho-beta-D-ribosyl)imidazole-4-carboxamide = 5-formamido-1-(5-phospho-D-ribosyl)imidazole-4-carboxamide + (6S)-5,6,7,8-tetrahydrofolate</text>
        <dbReference type="Rhea" id="RHEA:22192"/>
        <dbReference type="ChEBI" id="CHEBI:57453"/>
        <dbReference type="ChEBI" id="CHEBI:58467"/>
        <dbReference type="ChEBI" id="CHEBI:58475"/>
        <dbReference type="ChEBI" id="CHEBI:195366"/>
        <dbReference type="EC" id="2.1.2.3"/>
    </reaction>
</comment>
<dbReference type="PIRSF" id="PIRSF000414">
    <property type="entry name" value="AICARFT_IMPCHas"/>
    <property type="match status" value="1"/>
</dbReference>
<dbReference type="EC" id="2.1.2.3" evidence="10"/>
<dbReference type="UniPathway" id="UPA00074">
    <property type="reaction ID" value="UER00133"/>
</dbReference>
<evidence type="ECO:0000256" key="6">
    <source>
        <dbReference type="ARBA" id="ARBA00022801"/>
    </source>
</evidence>
<evidence type="ECO:0000256" key="8">
    <source>
        <dbReference type="ARBA" id="ARBA00050488"/>
    </source>
</evidence>
<dbReference type="Pfam" id="PF01808">
    <property type="entry name" value="AICARFT_IMPCHas"/>
    <property type="match status" value="1"/>
</dbReference>
<keyword evidence="7 10" id="KW-0511">Multifunctional enzyme</keyword>
<dbReference type="Gene3D" id="3.40.50.1380">
    <property type="entry name" value="Methylglyoxal synthase-like domain"/>
    <property type="match status" value="1"/>
</dbReference>
<name>A0A6J4Q6V8_9ACTN</name>
<dbReference type="NCBIfam" id="TIGR00355">
    <property type="entry name" value="purH"/>
    <property type="match status" value="1"/>
</dbReference>
<evidence type="ECO:0000256" key="9">
    <source>
        <dbReference type="ARBA" id="ARBA00050687"/>
    </source>
</evidence>
<proteinExistence type="inferred from homology"/>
<organism evidence="12">
    <name type="scientific">uncultured Rubrobacteraceae bacterium</name>
    <dbReference type="NCBI Taxonomy" id="349277"/>
    <lineage>
        <taxon>Bacteria</taxon>
        <taxon>Bacillati</taxon>
        <taxon>Actinomycetota</taxon>
        <taxon>Rubrobacteria</taxon>
        <taxon>Rubrobacterales</taxon>
        <taxon>Rubrobacteraceae</taxon>
        <taxon>environmental samples</taxon>
    </lineage>
</organism>
<dbReference type="SUPFAM" id="SSF53927">
    <property type="entry name" value="Cytidine deaminase-like"/>
    <property type="match status" value="1"/>
</dbReference>
<feature type="domain" description="MGS-like" evidence="11">
    <location>
        <begin position="1"/>
        <end position="144"/>
    </location>
</feature>
<evidence type="ECO:0000256" key="1">
    <source>
        <dbReference type="ARBA" id="ARBA00004844"/>
    </source>
</evidence>
<dbReference type="FunFam" id="3.40.140.20:FF:000001">
    <property type="entry name" value="Bifunctional purine biosynthesis protein PurH"/>
    <property type="match status" value="1"/>
</dbReference>
<evidence type="ECO:0000256" key="10">
    <source>
        <dbReference type="HAMAP-Rule" id="MF_00139"/>
    </source>
</evidence>
<sequence>MKRRALISVSDKKGVAAFARQLHKLGFEIISTGGTARALEEARIPVIPVSKVTGAPEMLGGRVKTLHPRIHGGILADLEDPDQVTELVTHDIGPIDLVCVNLYPFEETITGEASEKEAIEQIDIGGPAMLRAAAKNFKSVTVVPSPKFYKEVASELELGQVEEETRKRLALETFRRTAEYDAAIAVWLAGRVEEEAPNAEADDVATRDASFPEVLTRRYERQLSLRYGENPHQEAAYYAEANGSGASHLLSGVERVQGRELSFNNLYDVDAARTLLADLAESGELAAAVIVKHANPCGAAVGESLGEAYRKAFASDPTSAYGGIVALSRVVDGELAREIAEIFTEVLIAPGFDEEAREVFSGKPNMIVLEAGLLERPELSAKYVTGGLLVQETDRVEDDSGYELATIVNPSPPQLGDLLFAWKVARSVKSNAIVLARNGATVGIGAGQTSRVASAEIAVKNAGERATGSVAASDAFFPFADGVEALAEAGVEAVIQPGGSKRDAEVIQAANRRGVSMVVTKRRHFLH</sequence>
<evidence type="ECO:0000256" key="4">
    <source>
        <dbReference type="ARBA" id="ARBA00022679"/>
    </source>
</evidence>
<comment type="pathway">
    <text evidence="1 10">Purine metabolism; IMP biosynthesis via de novo pathway; IMP from 5-formamido-1-(5-phospho-D-ribosyl)imidazole-4-carboxamide: step 1/1.</text>
</comment>
<dbReference type="PANTHER" id="PTHR11692:SF0">
    <property type="entry name" value="BIFUNCTIONAL PURINE BIOSYNTHESIS PROTEIN ATIC"/>
    <property type="match status" value="1"/>
</dbReference>
<dbReference type="InterPro" id="IPR036914">
    <property type="entry name" value="MGS-like_dom_sf"/>
</dbReference>
<keyword evidence="5 10" id="KW-0658">Purine biosynthesis</keyword>
<comment type="similarity">
    <text evidence="3 10">Belongs to the PurH family.</text>
</comment>
<dbReference type="InterPro" id="IPR024051">
    <property type="entry name" value="AICAR_Tfase_dup_dom_sf"/>
</dbReference>
<dbReference type="Pfam" id="PF02142">
    <property type="entry name" value="MGS"/>
    <property type="match status" value="1"/>
</dbReference>
<dbReference type="AlphaFoldDB" id="A0A6J4Q6V8"/>
<dbReference type="GO" id="GO:0006189">
    <property type="term" value="P:'de novo' IMP biosynthetic process"/>
    <property type="evidence" value="ECO:0007669"/>
    <property type="project" value="UniProtKB-UniRule"/>
</dbReference>
<comment type="domain">
    <text evidence="10">The IMP cyclohydrolase activity resides in the N-terminal region.</text>
</comment>
<evidence type="ECO:0000256" key="7">
    <source>
        <dbReference type="ARBA" id="ARBA00023268"/>
    </source>
</evidence>
<dbReference type="NCBIfam" id="NF002049">
    <property type="entry name" value="PRK00881.1"/>
    <property type="match status" value="1"/>
</dbReference>
<comment type="catalytic activity">
    <reaction evidence="9 10">
        <text>IMP + H2O = 5-formamido-1-(5-phospho-D-ribosyl)imidazole-4-carboxamide</text>
        <dbReference type="Rhea" id="RHEA:18445"/>
        <dbReference type="ChEBI" id="CHEBI:15377"/>
        <dbReference type="ChEBI" id="CHEBI:58053"/>
        <dbReference type="ChEBI" id="CHEBI:58467"/>
        <dbReference type="EC" id="3.5.4.10"/>
    </reaction>
</comment>
<evidence type="ECO:0000256" key="2">
    <source>
        <dbReference type="ARBA" id="ARBA00004954"/>
    </source>
</evidence>
<dbReference type="SMART" id="SM00798">
    <property type="entry name" value="AICARFT_IMPCHas"/>
    <property type="match status" value="1"/>
</dbReference>
<dbReference type="InterPro" id="IPR011607">
    <property type="entry name" value="MGS-like_dom"/>
</dbReference>
<evidence type="ECO:0000256" key="5">
    <source>
        <dbReference type="ARBA" id="ARBA00022755"/>
    </source>
</evidence>
<evidence type="ECO:0000313" key="12">
    <source>
        <dbReference type="EMBL" id="CAA9432140.1"/>
    </source>
</evidence>
<dbReference type="PROSITE" id="PS51855">
    <property type="entry name" value="MGS"/>
    <property type="match status" value="1"/>
</dbReference>
<dbReference type="SUPFAM" id="SSF52335">
    <property type="entry name" value="Methylglyoxal synthase-like"/>
    <property type="match status" value="1"/>
</dbReference>
<dbReference type="PANTHER" id="PTHR11692">
    <property type="entry name" value="BIFUNCTIONAL PURINE BIOSYNTHESIS PROTEIN PURH"/>
    <property type="match status" value="1"/>
</dbReference>
<dbReference type="GO" id="GO:0004643">
    <property type="term" value="F:phosphoribosylaminoimidazolecarboxamide formyltransferase activity"/>
    <property type="evidence" value="ECO:0007669"/>
    <property type="project" value="UniProtKB-UniRule"/>
</dbReference>